<keyword evidence="6" id="KW-1278">Translocase</keyword>
<dbReference type="PANTHER" id="PTHR43553">
    <property type="entry name" value="HEAVY METAL TRANSPORTER"/>
    <property type="match status" value="1"/>
</dbReference>
<dbReference type="PANTHER" id="PTHR43553:SF27">
    <property type="entry name" value="ENERGY-COUPLING FACTOR TRANSPORTER ATP-BINDING PROTEIN ECFA2"/>
    <property type="match status" value="1"/>
</dbReference>
<keyword evidence="3" id="KW-1003">Cell membrane</keyword>
<comment type="caution">
    <text evidence="8">The sequence shown here is derived from an EMBL/GenBank/DDBJ whole genome shotgun (WGS) entry which is preliminary data.</text>
</comment>
<evidence type="ECO:0000256" key="2">
    <source>
        <dbReference type="ARBA" id="ARBA00022448"/>
    </source>
</evidence>
<comment type="subcellular location">
    <subcellularLocation>
        <location evidence="1">Cell membrane</location>
        <topology evidence="1">Peripheral membrane protein</topology>
    </subcellularLocation>
</comment>
<accession>A0A523BBL3</accession>
<dbReference type="GO" id="GO:0042626">
    <property type="term" value="F:ATPase-coupled transmembrane transporter activity"/>
    <property type="evidence" value="ECO:0007669"/>
    <property type="project" value="TreeGrafter"/>
</dbReference>
<sequence>VAIGSVLVMRPEILVLDEPTSELDPRSARDLIDMIARLNRELGMTIVIVEHRLNFILEKADRLVIINRGRVALDDSPQEALRNREVGRLGASLPKVVQLYHALCEMGFPLSKVPLSIEQLETELRGASAWAH</sequence>
<evidence type="ECO:0000256" key="1">
    <source>
        <dbReference type="ARBA" id="ARBA00004202"/>
    </source>
</evidence>
<dbReference type="GO" id="GO:0005524">
    <property type="term" value="F:ATP binding"/>
    <property type="evidence" value="ECO:0007669"/>
    <property type="project" value="UniProtKB-KW"/>
</dbReference>
<dbReference type="SUPFAM" id="SSF52540">
    <property type="entry name" value="P-loop containing nucleoside triphosphate hydrolases"/>
    <property type="match status" value="1"/>
</dbReference>
<dbReference type="EMBL" id="QNVH01000041">
    <property type="protein sequence ID" value="TDA38337.1"/>
    <property type="molecule type" value="Genomic_DNA"/>
</dbReference>
<dbReference type="InterPro" id="IPR050095">
    <property type="entry name" value="ECF_ABC_transporter_ATP-bd"/>
</dbReference>
<evidence type="ECO:0000256" key="7">
    <source>
        <dbReference type="ARBA" id="ARBA00023136"/>
    </source>
</evidence>
<keyword evidence="7" id="KW-0472">Membrane</keyword>
<keyword evidence="4" id="KW-0547">Nucleotide-binding</keyword>
<keyword evidence="5 8" id="KW-0067">ATP-binding</keyword>
<dbReference type="AlphaFoldDB" id="A0A523BBL3"/>
<evidence type="ECO:0000256" key="5">
    <source>
        <dbReference type="ARBA" id="ARBA00022840"/>
    </source>
</evidence>
<evidence type="ECO:0000256" key="6">
    <source>
        <dbReference type="ARBA" id="ARBA00022967"/>
    </source>
</evidence>
<dbReference type="GO" id="GO:0043190">
    <property type="term" value="C:ATP-binding cassette (ABC) transporter complex"/>
    <property type="evidence" value="ECO:0007669"/>
    <property type="project" value="TreeGrafter"/>
</dbReference>
<evidence type="ECO:0000256" key="4">
    <source>
        <dbReference type="ARBA" id="ARBA00022741"/>
    </source>
</evidence>
<protein>
    <submittedName>
        <fullName evidence="8">Energy-coupling factor ABC transporter ATP-binding protein</fullName>
    </submittedName>
</protein>
<dbReference type="InterPro" id="IPR027417">
    <property type="entry name" value="P-loop_NTPase"/>
</dbReference>
<feature type="non-terminal residue" evidence="8">
    <location>
        <position position="1"/>
    </location>
</feature>
<organism evidence="8 9">
    <name type="scientific">Thermoproteota archaeon</name>
    <dbReference type="NCBI Taxonomy" id="2056631"/>
    <lineage>
        <taxon>Archaea</taxon>
        <taxon>Thermoproteota</taxon>
    </lineage>
</organism>
<evidence type="ECO:0000256" key="3">
    <source>
        <dbReference type="ARBA" id="ARBA00022475"/>
    </source>
</evidence>
<dbReference type="Proteomes" id="UP000315399">
    <property type="component" value="Unassembled WGS sequence"/>
</dbReference>
<proteinExistence type="predicted"/>
<evidence type="ECO:0000313" key="8">
    <source>
        <dbReference type="EMBL" id="TDA38337.1"/>
    </source>
</evidence>
<name>A0A523BBL3_9CREN</name>
<evidence type="ECO:0000313" key="9">
    <source>
        <dbReference type="Proteomes" id="UP000315399"/>
    </source>
</evidence>
<reference evidence="8 9" key="1">
    <citation type="journal article" date="2019" name="Nat. Microbiol.">
        <title>Expanding anaerobic alkane metabolism in the domain of Archaea.</title>
        <authorList>
            <person name="Wang Y."/>
            <person name="Wegener G."/>
            <person name="Hou J."/>
            <person name="Wang F."/>
            <person name="Xiao X."/>
        </authorList>
    </citation>
    <scope>NUCLEOTIDE SEQUENCE [LARGE SCALE GENOMIC DNA]</scope>
    <source>
        <strain evidence="8">WYZ-LMO10</strain>
    </source>
</reference>
<keyword evidence="2" id="KW-0813">Transport</keyword>
<gene>
    <name evidence="8" type="ORF">DSO08_04345</name>
</gene>
<dbReference type="Gene3D" id="3.40.50.300">
    <property type="entry name" value="P-loop containing nucleotide triphosphate hydrolases"/>
    <property type="match status" value="1"/>
</dbReference>